<name>A0A9W9I325_9EURO</name>
<feature type="compositionally biased region" description="Basic and acidic residues" evidence="1">
    <location>
        <begin position="78"/>
        <end position="98"/>
    </location>
</feature>
<reference evidence="2" key="2">
    <citation type="journal article" date="2023" name="IMA Fungus">
        <title>Comparative genomic study of the Penicillium genus elucidates a diverse pangenome and 15 lateral gene transfer events.</title>
        <authorList>
            <person name="Petersen C."/>
            <person name="Sorensen T."/>
            <person name="Nielsen M.R."/>
            <person name="Sondergaard T.E."/>
            <person name="Sorensen J.L."/>
            <person name="Fitzpatrick D.A."/>
            <person name="Frisvad J.C."/>
            <person name="Nielsen K.L."/>
        </authorList>
    </citation>
    <scope>NUCLEOTIDE SEQUENCE</scope>
    <source>
        <strain evidence="2">IBT 21917</strain>
    </source>
</reference>
<feature type="region of interest" description="Disordered" evidence="1">
    <location>
        <begin position="1"/>
        <end position="21"/>
    </location>
</feature>
<keyword evidence="3" id="KW-1185">Reference proteome</keyword>
<evidence type="ECO:0000256" key="1">
    <source>
        <dbReference type="SAM" id="MobiDB-lite"/>
    </source>
</evidence>
<proteinExistence type="predicted"/>
<gene>
    <name evidence="2" type="ORF">N7492_006532</name>
</gene>
<evidence type="ECO:0000313" key="2">
    <source>
        <dbReference type="EMBL" id="KAJ5161140.1"/>
    </source>
</evidence>
<accession>A0A9W9I325</accession>
<dbReference type="Proteomes" id="UP001146351">
    <property type="component" value="Unassembled WGS sequence"/>
</dbReference>
<reference evidence="2" key="1">
    <citation type="submission" date="2022-11" db="EMBL/GenBank/DDBJ databases">
        <authorList>
            <person name="Petersen C."/>
        </authorList>
    </citation>
    <scope>NUCLEOTIDE SEQUENCE</scope>
    <source>
        <strain evidence="2">IBT 21917</strain>
    </source>
</reference>
<sequence length="211" mass="23055">MDSNTTRGMSPSEPSNAQAIKSINDTANAAMSTFARHFDSRDILGVQPTSRSGIYHSATIPPSASPRGTFDIGIETKDFAESDKEDVGNSAEDARDVSEETLEAAPSQNEVTITYENIATIVQGVKGLRLALRLTTWQVMPFQTSEAQRILSAAYTVAKRVDTLSRDVERLSLRIESFPQPIQDALMEPILDIRKQLQHISDVARGEDGSS</sequence>
<organism evidence="2 3">
    <name type="scientific">Penicillium capsulatum</name>
    <dbReference type="NCBI Taxonomy" id="69766"/>
    <lineage>
        <taxon>Eukaryota</taxon>
        <taxon>Fungi</taxon>
        <taxon>Dikarya</taxon>
        <taxon>Ascomycota</taxon>
        <taxon>Pezizomycotina</taxon>
        <taxon>Eurotiomycetes</taxon>
        <taxon>Eurotiomycetidae</taxon>
        <taxon>Eurotiales</taxon>
        <taxon>Aspergillaceae</taxon>
        <taxon>Penicillium</taxon>
    </lineage>
</organism>
<feature type="region of interest" description="Disordered" evidence="1">
    <location>
        <begin position="78"/>
        <end position="101"/>
    </location>
</feature>
<evidence type="ECO:0000313" key="3">
    <source>
        <dbReference type="Proteomes" id="UP001146351"/>
    </source>
</evidence>
<dbReference type="AlphaFoldDB" id="A0A9W9I325"/>
<dbReference type="EMBL" id="JAPQKO010000005">
    <property type="protein sequence ID" value="KAJ5161140.1"/>
    <property type="molecule type" value="Genomic_DNA"/>
</dbReference>
<feature type="region of interest" description="Disordered" evidence="1">
    <location>
        <begin position="52"/>
        <end position="71"/>
    </location>
</feature>
<protein>
    <submittedName>
        <fullName evidence="2">Uncharacterized protein</fullName>
    </submittedName>
</protein>
<comment type="caution">
    <text evidence="2">The sequence shown here is derived from an EMBL/GenBank/DDBJ whole genome shotgun (WGS) entry which is preliminary data.</text>
</comment>